<feature type="domain" description="Amidase" evidence="2">
    <location>
        <begin position="30"/>
        <end position="454"/>
    </location>
</feature>
<dbReference type="Gene3D" id="3.90.1300.10">
    <property type="entry name" value="Amidase signature (AS) domain"/>
    <property type="match status" value="1"/>
</dbReference>
<dbReference type="PANTHER" id="PTHR11895">
    <property type="entry name" value="TRANSAMIDASE"/>
    <property type="match status" value="1"/>
</dbReference>
<dbReference type="EMBL" id="PDJI01000004">
    <property type="protein sequence ID" value="PFG38265.1"/>
    <property type="molecule type" value="Genomic_DNA"/>
</dbReference>
<comment type="similarity">
    <text evidence="1">Belongs to the amidase family.</text>
</comment>
<organism evidence="3 4">
    <name type="scientific">Georgenia soli</name>
    <dbReference type="NCBI Taxonomy" id="638953"/>
    <lineage>
        <taxon>Bacteria</taxon>
        <taxon>Bacillati</taxon>
        <taxon>Actinomycetota</taxon>
        <taxon>Actinomycetes</taxon>
        <taxon>Micrococcales</taxon>
        <taxon>Bogoriellaceae</taxon>
        <taxon>Georgenia</taxon>
    </lineage>
</organism>
<sequence length="473" mass="49176">MAAAIDTELWRPGATALAGLIRSGQVSAVDVVEAHLRRIEQVNPAVNAVVHVMGEEALDRAREADRAVAAGAELPVLHGVPFTVKEMIDVAGTPATQGLTALADAYPARDAPAVERLRAAGAIPIGRTNMPSGAVRWHCESELWGATLNPWDRTRTPGASSAGEAVAVATGMSPLGLGTDGLGSLRHPAQCCGVTVLKPTLGRIPAASSVGPGEMTTIGIQLTGVTGPLARHVADLRAALEVMAGPTWRDPWTVPAPLAGPARAGPLRVALVVDPGGRGTAEQVQDGVRRAGEALRDVGFAVDEIEPPGIDAAADALLVMLSTPGTRLGYEQVMEPLAPAPVRRFMAEFFEAAGRPDESAAEQAFMTRHALLRQWGEFQETHPLVVAPVATDVPAPAGTDLEEGQVAETIRAMRMTMAVNTLGLPAVALPVGVSGGLPQAVQVIGPRYREDLCLDAAAAIEDRLGVLTPIDPR</sequence>
<accession>A0A2A9EJ38</accession>
<dbReference type="SUPFAM" id="SSF75304">
    <property type="entry name" value="Amidase signature (AS) enzymes"/>
    <property type="match status" value="1"/>
</dbReference>
<proteinExistence type="inferred from homology"/>
<dbReference type="InterPro" id="IPR023631">
    <property type="entry name" value="Amidase_dom"/>
</dbReference>
<dbReference type="Pfam" id="PF01425">
    <property type="entry name" value="Amidase"/>
    <property type="match status" value="1"/>
</dbReference>
<evidence type="ECO:0000259" key="2">
    <source>
        <dbReference type="Pfam" id="PF01425"/>
    </source>
</evidence>
<dbReference type="RefSeq" id="WP_098482570.1">
    <property type="nucleotide sequence ID" value="NZ_PDJI01000004.1"/>
</dbReference>
<dbReference type="InterPro" id="IPR036928">
    <property type="entry name" value="AS_sf"/>
</dbReference>
<protein>
    <submittedName>
        <fullName evidence="3">Amidase</fullName>
    </submittedName>
</protein>
<dbReference type="GO" id="GO:0003824">
    <property type="term" value="F:catalytic activity"/>
    <property type="evidence" value="ECO:0007669"/>
    <property type="project" value="InterPro"/>
</dbReference>
<evidence type="ECO:0000256" key="1">
    <source>
        <dbReference type="ARBA" id="ARBA00009199"/>
    </source>
</evidence>
<evidence type="ECO:0000313" key="3">
    <source>
        <dbReference type="EMBL" id="PFG38265.1"/>
    </source>
</evidence>
<name>A0A2A9EJ38_9MICO</name>
<dbReference type="OrthoDB" id="182039at2"/>
<evidence type="ECO:0000313" key="4">
    <source>
        <dbReference type="Proteomes" id="UP000222106"/>
    </source>
</evidence>
<gene>
    <name evidence="3" type="ORF">ATJ97_0738</name>
</gene>
<comment type="caution">
    <text evidence="3">The sequence shown here is derived from an EMBL/GenBank/DDBJ whole genome shotgun (WGS) entry which is preliminary data.</text>
</comment>
<dbReference type="PANTHER" id="PTHR11895:SF7">
    <property type="entry name" value="GLUTAMYL-TRNA(GLN) AMIDOTRANSFERASE SUBUNIT A, MITOCHONDRIAL"/>
    <property type="match status" value="1"/>
</dbReference>
<reference evidence="3 4" key="1">
    <citation type="submission" date="2017-10" db="EMBL/GenBank/DDBJ databases">
        <title>Sequencing the genomes of 1000 actinobacteria strains.</title>
        <authorList>
            <person name="Klenk H.-P."/>
        </authorList>
    </citation>
    <scope>NUCLEOTIDE SEQUENCE [LARGE SCALE GENOMIC DNA]</scope>
    <source>
        <strain evidence="3 4">DSM 21838</strain>
    </source>
</reference>
<dbReference type="InterPro" id="IPR000120">
    <property type="entry name" value="Amidase"/>
</dbReference>
<dbReference type="NCBIfam" id="NF005687">
    <property type="entry name" value="PRK07487.1"/>
    <property type="match status" value="1"/>
</dbReference>
<dbReference type="AlphaFoldDB" id="A0A2A9EJ38"/>
<keyword evidence="4" id="KW-1185">Reference proteome</keyword>
<dbReference type="Proteomes" id="UP000222106">
    <property type="component" value="Unassembled WGS sequence"/>
</dbReference>